<dbReference type="AlphaFoldDB" id="A0A3D9SJL2"/>
<accession>A0A3D9SJL2</accession>
<name>A0A3D9SJL2_9ACTN</name>
<dbReference type="SMART" id="SM00560">
    <property type="entry name" value="LamGL"/>
    <property type="match status" value="1"/>
</dbReference>
<evidence type="ECO:0000313" key="6">
    <source>
        <dbReference type="Proteomes" id="UP000256661"/>
    </source>
</evidence>
<keyword evidence="5" id="KW-0430">Lectin</keyword>
<dbReference type="EMBL" id="QTTT01000001">
    <property type="protein sequence ID" value="REE96128.1"/>
    <property type="molecule type" value="Genomic_DNA"/>
</dbReference>
<dbReference type="InterPro" id="IPR013320">
    <property type="entry name" value="ConA-like_dom_sf"/>
</dbReference>
<comment type="caution">
    <text evidence="5">The sequence shown here is derived from an EMBL/GenBank/DDBJ whole genome shotgun (WGS) entry which is preliminary data.</text>
</comment>
<protein>
    <submittedName>
        <fullName evidence="5">Concanavalin A-like lectin/glucanase superfamily protein</fullName>
    </submittedName>
</protein>
<feature type="domain" description="LamG-like jellyroll fold" evidence="4">
    <location>
        <begin position="290"/>
        <end position="428"/>
    </location>
</feature>
<proteinExistence type="predicted"/>
<dbReference type="InterPro" id="IPR006558">
    <property type="entry name" value="LamG-like"/>
</dbReference>
<evidence type="ECO:0000313" key="5">
    <source>
        <dbReference type="EMBL" id="REE96128.1"/>
    </source>
</evidence>
<evidence type="ECO:0000256" key="2">
    <source>
        <dbReference type="ARBA" id="ARBA00023157"/>
    </source>
</evidence>
<feature type="region of interest" description="Disordered" evidence="3">
    <location>
        <begin position="107"/>
        <end position="154"/>
    </location>
</feature>
<gene>
    <name evidence="5" type="ORF">DFJ69_1553</name>
</gene>
<evidence type="ECO:0000256" key="1">
    <source>
        <dbReference type="ARBA" id="ARBA00022729"/>
    </source>
</evidence>
<dbReference type="Pfam" id="PF13385">
    <property type="entry name" value="Laminin_G_3"/>
    <property type="match status" value="1"/>
</dbReference>
<sequence length="438" mass="47066">MLFGTVQYKAGNGVTETSSPPQPQVATTAAEYVGRLRALRAWAGLTYRQVERRAESAGHSLPHSTLASALGRDKLPREDLVVAFVRACGCDEEQTAAWVETRRRLAASAETVPEQGPQPDPEPEPVVVDPEVTDTGPAGETAHPVPRSETPRETTVGAPVIAVPAEPRPVRSPWRRPPSIRGLTALVLVFSLGVATGWWLKDPASGPGGNGSGPVAVTSPPERIVASPEKPAAWWRFDDRDPSSERPEAGTSALRLDDGVRRESRSGVDAIVLDGVGRVLTAEPVVNTAESFSLTVWARLDRVSDWSIVASQHDGPFDVFLLGHNREVDRWGFMTPSEEDGWLSGQALSASAPERGVWTHLAGVYDAGTRRLRLYVNGQLVGTSRTHALRRAKGGLELGGAMQHGRPVDAWHGAVDDVRVYRGVLSATAVTQVMKARA</sequence>
<organism evidence="5 6">
    <name type="scientific">Thermomonospora umbrina</name>
    <dbReference type="NCBI Taxonomy" id="111806"/>
    <lineage>
        <taxon>Bacteria</taxon>
        <taxon>Bacillati</taxon>
        <taxon>Actinomycetota</taxon>
        <taxon>Actinomycetes</taxon>
        <taxon>Streptosporangiales</taxon>
        <taxon>Thermomonosporaceae</taxon>
        <taxon>Thermomonospora</taxon>
    </lineage>
</organism>
<dbReference type="Pfam" id="PF13560">
    <property type="entry name" value="HTH_31"/>
    <property type="match status" value="1"/>
</dbReference>
<feature type="compositionally biased region" description="Low complexity" evidence="3">
    <location>
        <begin position="125"/>
        <end position="137"/>
    </location>
</feature>
<dbReference type="GO" id="GO:0030246">
    <property type="term" value="F:carbohydrate binding"/>
    <property type="evidence" value="ECO:0007669"/>
    <property type="project" value="UniProtKB-KW"/>
</dbReference>
<keyword evidence="6" id="KW-1185">Reference proteome</keyword>
<dbReference type="SUPFAM" id="SSF49899">
    <property type="entry name" value="Concanavalin A-like lectins/glucanases"/>
    <property type="match status" value="1"/>
</dbReference>
<dbReference type="OrthoDB" id="3406160at2"/>
<evidence type="ECO:0000256" key="3">
    <source>
        <dbReference type="SAM" id="MobiDB-lite"/>
    </source>
</evidence>
<keyword evidence="2" id="KW-1015">Disulfide bond</keyword>
<dbReference type="Proteomes" id="UP000256661">
    <property type="component" value="Unassembled WGS sequence"/>
</dbReference>
<keyword evidence="1" id="KW-0732">Signal</keyword>
<evidence type="ECO:0000259" key="4">
    <source>
        <dbReference type="SMART" id="SM00560"/>
    </source>
</evidence>
<reference evidence="5 6" key="1">
    <citation type="submission" date="2018-08" db="EMBL/GenBank/DDBJ databases">
        <title>Sequencing the genomes of 1000 actinobacteria strains.</title>
        <authorList>
            <person name="Klenk H.-P."/>
        </authorList>
    </citation>
    <scope>NUCLEOTIDE SEQUENCE [LARGE SCALE GENOMIC DNA]</scope>
    <source>
        <strain evidence="5 6">DSM 43927</strain>
    </source>
</reference>
<dbReference type="Gene3D" id="2.60.120.200">
    <property type="match status" value="1"/>
</dbReference>